<reference evidence="1" key="1">
    <citation type="submission" date="2018-02" db="EMBL/GenBank/DDBJ databases">
        <title>The genomes of Aspergillus section Nigri reveals drivers in fungal speciation.</title>
        <authorList>
            <consortium name="DOE Joint Genome Institute"/>
            <person name="Vesth T.C."/>
            <person name="Nybo J."/>
            <person name="Theobald S."/>
            <person name="Brandl J."/>
            <person name="Frisvad J.C."/>
            <person name="Nielsen K.F."/>
            <person name="Lyhne E.K."/>
            <person name="Kogle M.E."/>
            <person name="Kuo A."/>
            <person name="Riley R."/>
            <person name="Clum A."/>
            <person name="Nolan M."/>
            <person name="Lipzen A."/>
            <person name="Salamov A."/>
            <person name="Henrissat B."/>
            <person name="Wiebenga A."/>
            <person name="De vries R.P."/>
            <person name="Grigoriev I.V."/>
            <person name="Mortensen U.H."/>
            <person name="Andersen M.R."/>
            <person name="Baker S.E."/>
        </authorList>
    </citation>
    <scope>NUCLEOTIDE SEQUENCE</scope>
    <source>
        <strain evidence="1">CBS 115574</strain>
    </source>
</reference>
<evidence type="ECO:0000313" key="1">
    <source>
        <dbReference type="EMBL" id="RAK85433.1"/>
    </source>
</evidence>
<proteinExistence type="predicted"/>
<evidence type="ECO:0000313" key="2">
    <source>
        <dbReference type="Proteomes" id="UP000249748"/>
    </source>
</evidence>
<organism evidence="1 2">
    <name type="scientific">Aspergillus costaricaensis CBS 115574</name>
    <dbReference type="NCBI Taxonomy" id="1448317"/>
    <lineage>
        <taxon>Eukaryota</taxon>
        <taxon>Fungi</taxon>
        <taxon>Dikarya</taxon>
        <taxon>Ascomycota</taxon>
        <taxon>Pezizomycotina</taxon>
        <taxon>Eurotiomycetes</taxon>
        <taxon>Eurotiomycetidae</taxon>
        <taxon>Eurotiales</taxon>
        <taxon>Aspergillaceae</taxon>
        <taxon>Aspergillus</taxon>
        <taxon>Aspergillus subgen. Circumdati</taxon>
    </lineage>
</organism>
<dbReference type="EMBL" id="KZ824566">
    <property type="protein sequence ID" value="RAK85433.1"/>
    <property type="molecule type" value="Genomic_DNA"/>
</dbReference>
<protein>
    <submittedName>
        <fullName evidence="1">Uncharacterized protein</fullName>
    </submittedName>
</protein>
<gene>
    <name evidence="1" type="ORF">BO79DRAFT_47805</name>
</gene>
<accession>A0ACD1I6R9</accession>
<keyword evidence="2" id="KW-1185">Reference proteome</keyword>
<sequence>MLLLVIVCIEYARKTGVGSIISYGALLTIYLLMFANADLDLVLDYHCLINSACLVLVRVYIIAGFTWAIRPPILTSPP</sequence>
<name>A0ACD1I6R9_9EURO</name>
<dbReference type="Proteomes" id="UP000249748">
    <property type="component" value="Unassembled WGS sequence"/>
</dbReference>